<dbReference type="Ensembl" id="ENSORLT00020029943.1">
    <property type="protein sequence ID" value="ENSORLP00020034852.1"/>
    <property type="gene ID" value="ENSORLG00020021530.1"/>
</dbReference>
<dbReference type="FunFam" id="2.60.40.10:FF:002679">
    <property type="entry name" value="Uncharacterized protein"/>
    <property type="match status" value="1"/>
</dbReference>
<sequence>DIEVLTFLLFPGENRLIGSDNPIIVAPGQDVILPCRLELEMDLLHKTIEWSKEGSKTEPARRRSWKTYVFLYRRGIQISAMMMQLYIQRTSLFDERLRHGDVSLKIMNVTLDDSGTYECFLPERDQRAKVQLVVSKFGIQFSSVSVSIHPSGPWSRTRNLSWTHLLRWSRFVFNQTELQSSLRFLSLNTIRSRTTEPKRQP</sequence>
<dbReference type="Pfam" id="PF07686">
    <property type="entry name" value="V-set"/>
    <property type="match status" value="1"/>
</dbReference>
<name>A0A3P9MPN1_ORYLA</name>
<dbReference type="InterPro" id="IPR007110">
    <property type="entry name" value="Ig-like_dom"/>
</dbReference>
<dbReference type="AlphaFoldDB" id="A0A3P9MPN1"/>
<accession>A0A3P9MPN1</accession>
<dbReference type="InterPro" id="IPR036179">
    <property type="entry name" value="Ig-like_dom_sf"/>
</dbReference>
<dbReference type="Gene3D" id="2.60.40.10">
    <property type="entry name" value="Immunoglobulins"/>
    <property type="match status" value="1"/>
</dbReference>
<evidence type="ECO:0000313" key="5">
    <source>
        <dbReference type="Ensembl" id="ENSORLP00020034852.1"/>
    </source>
</evidence>
<dbReference type="InterPro" id="IPR003599">
    <property type="entry name" value="Ig_sub"/>
</dbReference>
<reference evidence="5" key="4">
    <citation type="submission" date="2025-09" db="UniProtKB">
        <authorList>
            <consortium name="Ensembl"/>
        </authorList>
    </citation>
    <scope>IDENTIFICATION</scope>
    <source>
        <strain evidence="5">HNI</strain>
    </source>
</reference>
<dbReference type="PROSITE" id="PS50835">
    <property type="entry name" value="IG_LIKE"/>
    <property type="match status" value="1"/>
</dbReference>
<dbReference type="Proteomes" id="UP000265180">
    <property type="component" value="Chromosome 18"/>
</dbReference>
<dbReference type="InterPro" id="IPR013783">
    <property type="entry name" value="Ig-like_fold"/>
</dbReference>
<reference evidence="5 6" key="2">
    <citation type="submission" date="2017-04" db="EMBL/GenBank/DDBJ databases">
        <title>CpG methylation of centromeres and impact of large insertions on vertebrate speciation.</title>
        <authorList>
            <person name="Ichikawa K."/>
            <person name="Yoshimura J."/>
            <person name="Morishita S."/>
        </authorList>
    </citation>
    <scope>NUCLEOTIDE SEQUENCE</scope>
    <source>
        <strain evidence="5 6">HNI</strain>
    </source>
</reference>
<reference key="1">
    <citation type="journal article" date="2007" name="Nature">
        <title>The medaka draft genome and insights into vertebrate genome evolution.</title>
        <authorList>
            <person name="Kasahara M."/>
            <person name="Naruse K."/>
            <person name="Sasaki S."/>
            <person name="Nakatani Y."/>
            <person name="Qu W."/>
            <person name="Ahsan B."/>
            <person name="Yamada T."/>
            <person name="Nagayasu Y."/>
            <person name="Doi K."/>
            <person name="Kasai Y."/>
            <person name="Jindo T."/>
            <person name="Kobayashi D."/>
            <person name="Shimada A."/>
            <person name="Toyoda A."/>
            <person name="Kuroki Y."/>
            <person name="Fujiyama A."/>
            <person name="Sasaki T."/>
            <person name="Shimizu A."/>
            <person name="Asakawa S."/>
            <person name="Shimizu N."/>
            <person name="Hashimoto S."/>
            <person name="Yang J."/>
            <person name="Lee Y."/>
            <person name="Matsushima K."/>
            <person name="Sugano S."/>
            <person name="Sakaizumi M."/>
            <person name="Narita T."/>
            <person name="Ohishi K."/>
            <person name="Haga S."/>
            <person name="Ohta F."/>
            <person name="Nomoto H."/>
            <person name="Nogata K."/>
            <person name="Morishita T."/>
            <person name="Endo T."/>
            <person name="Shin-I T."/>
            <person name="Takeda H."/>
            <person name="Morishita S."/>
            <person name="Kohara Y."/>
        </authorList>
    </citation>
    <scope>NUCLEOTIDE SEQUENCE [LARGE SCALE GENOMIC DNA]</scope>
    <source>
        <strain>Hd-rR</strain>
    </source>
</reference>
<reference evidence="5" key="3">
    <citation type="submission" date="2025-08" db="UniProtKB">
        <authorList>
            <consortium name="Ensembl"/>
        </authorList>
    </citation>
    <scope>IDENTIFICATION</scope>
    <source>
        <strain evidence="5">HNI</strain>
    </source>
</reference>
<dbReference type="InterPro" id="IPR013106">
    <property type="entry name" value="Ig_V-set"/>
</dbReference>
<evidence type="ECO:0000259" key="4">
    <source>
        <dbReference type="PROSITE" id="PS50835"/>
    </source>
</evidence>
<dbReference type="GO" id="GO:0016020">
    <property type="term" value="C:membrane"/>
    <property type="evidence" value="ECO:0007669"/>
    <property type="project" value="UniProtKB-SubCell"/>
</dbReference>
<dbReference type="PANTHER" id="PTHR24100:SF151">
    <property type="entry name" value="ICOS LIGAND"/>
    <property type="match status" value="1"/>
</dbReference>
<organism evidence="5 6">
    <name type="scientific">Oryzias latipes</name>
    <name type="common">Japanese rice fish</name>
    <name type="synonym">Japanese killifish</name>
    <dbReference type="NCBI Taxonomy" id="8090"/>
    <lineage>
        <taxon>Eukaryota</taxon>
        <taxon>Metazoa</taxon>
        <taxon>Chordata</taxon>
        <taxon>Craniata</taxon>
        <taxon>Vertebrata</taxon>
        <taxon>Euteleostomi</taxon>
        <taxon>Actinopterygii</taxon>
        <taxon>Neopterygii</taxon>
        <taxon>Teleostei</taxon>
        <taxon>Neoteleostei</taxon>
        <taxon>Acanthomorphata</taxon>
        <taxon>Ovalentaria</taxon>
        <taxon>Atherinomorphae</taxon>
        <taxon>Beloniformes</taxon>
        <taxon>Adrianichthyidae</taxon>
        <taxon>Oryziinae</taxon>
        <taxon>Oryzias</taxon>
    </lineage>
</organism>
<proteinExistence type="predicted"/>
<feature type="domain" description="Ig-like" evidence="4">
    <location>
        <begin position="11"/>
        <end position="135"/>
    </location>
</feature>
<evidence type="ECO:0000313" key="6">
    <source>
        <dbReference type="Proteomes" id="UP000265180"/>
    </source>
</evidence>
<keyword evidence="3" id="KW-0393">Immunoglobulin domain</keyword>
<dbReference type="SUPFAM" id="SSF48726">
    <property type="entry name" value="Immunoglobulin"/>
    <property type="match status" value="1"/>
</dbReference>
<evidence type="ECO:0000256" key="3">
    <source>
        <dbReference type="ARBA" id="ARBA00023319"/>
    </source>
</evidence>
<keyword evidence="2" id="KW-0472">Membrane</keyword>
<comment type="subcellular location">
    <subcellularLocation>
        <location evidence="1">Membrane</location>
    </subcellularLocation>
</comment>
<evidence type="ECO:0000256" key="2">
    <source>
        <dbReference type="ARBA" id="ARBA00023136"/>
    </source>
</evidence>
<protein>
    <recommendedName>
        <fullName evidence="4">Ig-like domain-containing protein</fullName>
    </recommendedName>
</protein>
<dbReference type="PANTHER" id="PTHR24100">
    <property type="entry name" value="BUTYROPHILIN"/>
    <property type="match status" value="1"/>
</dbReference>
<evidence type="ECO:0000256" key="1">
    <source>
        <dbReference type="ARBA" id="ARBA00004370"/>
    </source>
</evidence>
<dbReference type="InterPro" id="IPR050504">
    <property type="entry name" value="IgSF_BTN/MOG"/>
</dbReference>
<dbReference type="SMART" id="SM00409">
    <property type="entry name" value="IG"/>
    <property type="match status" value="1"/>
</dbReference>